<gene>
    <name evidence="7" type="ORF">C4N19_01345</name>
</gene>
<dbReference type="Proteomes" id="UP000240258">
    <property type="component" value="Chromosome"/>
</dbReference>
<proteinExistence type="inferred from homology"/>
<evidence type="ECO:0000256" key="1">
    <source>
        <dbReference type="ARBA" id="ARBA00004196"/>
    </source>
</evidence>
<dbReference type="CDD" id="cd13624">
    <property type="entry name" value="PBP2_Arg_Lys_His"/>
    <property type="match status" value="1"/>
</dbReference>
<evidence type="ECO:0000256" key="3">
    <source>
        <dbReference type="ARBA" id="ARBA00022729"/>
    </source>
</evidence>
<dbReference type="EMBL" id="CP028102">
    <property type="protein sequence ID" value="AVQ17846.1"/>
    <property type="molecule type" value="Genomic_DNA"/>
</dbReference>
<accession>A0ABM6TUU9</accession>
<comment type="similarity">
    <text evidence="2 4">Belongs to the bacterial solute-binding protein 3 family.</text>
</comment>
<feature type="signal peptide" evidence="5">
    <location>
        <begin position="1"/>
        <end position="19"/>
    </location>
</feature>
<evidence type="ECO:0000256" key="5">
    <source>
        <dbReference type="SAM" id="SignalP"/>
    </source>
</evidence>
<dbReference type="SMART" id="SM00062">
    <property type="entry name" value="PBPb"/>
    <property type="match status" value="1"/>
</dbReference>
<evidence type="ECO:0000313" key="7">
    <source>
        <dbReference type="EMBL" id="AVQ17846.1"/>
    </source>
</evidence>
<dbReference type="PROSITE" id="PS01039">
    <property type="entry name" value="SBP_BACTERIAL_3"/>
    <property type="match status" value="1"/>
</dbReference>
<dbReference type="PANTHER" id="PTHR35936">
    <property type="entry name" value="MEMBRANE-BOUND LYTIC MUREIN TRANSGLYCOSYLASE F"/>
    <property type="match status" value="1"/>
</dbReference>
<dbReference type="PANTHER" id="PTHR35936:SF17">
    <property type="entry name" value="ARGININE-BINDING EXTRACELLULAR PROTEIN ARTP"/>
    <property type="match status" value="1"/>
</dbReference>
<dbReference type="GeneID" id="62762141"/>
<reference evidence="8" key="1">
    <citation type="journal article" date="2018" name="MSphere">
        <title>Fusobacterium Genomics Using MinION and Illumina Sequencing Enables Genome Completion and Correction.</title>
        <authorList>
            <person name="Todd S.M."/>
            <person name="Settlage R.E."/>
            <person name="Lahmers K.K."/>
            <person name="Slade D.J."/>
        </authorList>
    </citation>
    <scope>NUCLEOTIDE SEQUENCE [LARGE SCALE GENOMIC DNA]</scope>
    <source>
        <strain evidence="8">ATCC 9817</strain>
    </source>
</reference>
<feature type="chain" id="PRO_5047396065" evidence="5">
    <location>
        <begin position="20"/>
        <end position="252"/>
    </location>
</feature>
<dbReference type="InterPro" id="IPR001638">
    <property type="entry name" value="Solute-binding_3/MltF_N"/>
</dbReference>
<protein>
    <submittedName>
        <fullName evidence="7">Basic amino acid ABC transporter substrate-binding protein</fullName>
    </submittedName>
</protein>
<feature type="domain" description="Solute-binding protein family 3/N-terminal" evidence="6">
    <location>
        <begin position="21"/>
        <end position="239"/>
    </location>
</feature>
<evidence type="ECO:0000256" key="4">
    <source>
        <dbReference type="RuleBase" id="RU003744"/>
    </source>
</evidence>
<dbReference type="SUPFAM" id="SSF53850">
    <property type="entry name" value="Periplasmic binding protein-like II"/>
    <property type="match status" value="1"/>
</dbReference>
<dbReference type="Gene3D" id="3.40.190.10">
    <property type="entry name" value="Periplasmic binding protein-like II"/>
    <property type="match status" value="2"/>
</dbReference>
<evidence type="ECO:0000256" key="2">
    <source>
        <dbReference type="ARBA" id="ARBA00010333"/>
    </source>
</evidence>
<dbReference type="Pfam" id="PF00497">
    <property type="entry name" value="SBP_bac_3"/>
    <property type="match status" value="1"/>
</dbReference>
<sequence length="252" mass="28165">MKKLILFLLLILSTLSFSAKKLYVGTNAEFKPYEYLENGEIVGFDIDLMEAIGKKLGYEIVWHNMSFDGLLPALQMKKIDAVIAGMGQTPERQKAVTFSMPYLFIEGGHYVLVAENSPLTKKEELKGKQVGVQIGTVQEEFTINVGGIPKLYDSWTGALMDLKNGKVDAVIIADISAEEYLKNLDGIKKIDIIFDTKPGASVAFRKGNTEMAEKFNKALLELDAEGKYLEILKKYFPDKLDNYAAYKKANNL</sequence>
<organism evidence="7 8">
    <name type="scientific">Fusobacterium mortiferum ATCC 9817</name>
    <dbReference type="NCBI Taxonomy" id="469616"/>
    <lineage>
        <taxon>Bacteria</taxon>
        <taxon>Fusobacteriati</taxon>
        <taxon>Fusobacteriota</taxon>
        <taxon>Fusobacteriia</taxon>
        <taxon>Fusobacteriales</taxon>
        <taxon>Fusobacteriaceae</taxon>
        <taxon>Fusobacterium</taxon>
    </lineage>
</organism>
<comment type="subcellular location">
    <subcellularLocation>
        <location evidence="1">Cell envelope</location>
    </subcellularLocation>
</comment>
<evidence type="ECO:0000259" key="6">
    <source>
        <dbReference type="SMART" id="SM00062"/>
    </source>
</evidence>
<keyword evidence="8" id="KW-1185">Reference proteome</keyword>
<name>A0ABM6TUU9_FUSMR</name>
<dbReference type="RefSeq" id="WP_005882907.1">
    <property type="nucleotide sequence ID" value="NZ_CP028102.1"/>
</dbReference>
<evidence type="ECO:0000313" key="8">
    <source>
        <dbReference type="Proteomes" id="UP000240258"/>
    </source>
</evidence>
<keyword evidence="3 5" id="KW-0732">Signal</keyword>
<dbReference type="InterPro" id="IPR018313">
    <property type="entry name" value="SBP_3_CS"/>
</dbReference>